<dbReference type="PANTHER" id="PTHR31438">
    <property type="entry name" value="LYSINE N-ACYLTRANSFERASE C17G9.06C-RELATED"/>
    <property type="match status" value="1"/>
</dbReference>
<dbReference type="EMBL" id="RBVV01000195">
    <property type="protein sequence ID" value="RNJ52521.1"/>
    <property type="molecule type" value="Genomic_DNA"/>
</dbReference>
<dbReference type="GO" id="GO:0016410">
    <property type="term" value="F:N-acyltransferase activity"/>
    <property type="evidence" value="ECO:0007669"/>
    <property type="project" value="TreeGrafter"/>
</dbReference>
<dbReference type="GeneID" id="39607058"/>
<gene>
    <name evidence="3" type="ORF">D7B24_003369</name>
</gene>
<dbReference type="RefSeq" id="XP_028490679.1">
    <property type="nucleotide sequence ID" value="XM_028637560.1"/>
</dbReference>
<comment type="caution">
    <text evidence="3">The sequence shown here is derived from an EMBL/GenBank/DDBJ whole genome shotgun (WGS) entry which is preliminary data.</text>
</comment>
<accession>A0A3M9XWY8</accession>
<organism evidence="3 4">
    <name type="scientific">Verticillium nonalfalfae</name>
    <dbReference type="NCBI Taxonomy" id="1051616"/>
    <lineage>
        <taxon>Eukaryota</taxon>
        <taxon>Fungi</taxon>
        <taxon>Dikarya</taxon>
        <taxon>Ascomycota</taxon>
        <taxon>Pezizomycotina</taxon>
        <taxon>Sordariomycetes</taxon>
        <taxon>Hypocreomycetidae</taxon>
        <taxon>Glomerellales</taxon>
        <taxon>Plectosphaerellaceae</taxon>
        <taxon>Verticillium</taxon>
    </lineage>
</organism>
<keyword evidence="4" id="KW-1185">Reference proteome</keyword>
<feature type="compositionally biased region" description="Low complexity" evidence="2">
    <location>
        <begin position="218"/>
        <end position="232"/>
    </location>
</feature>
<feature type="compositionally biased region" description="Polar residues" evidence="2">
    <location>
        <begin position="240"/>
        <end position="252"/>
    </location>
</feature>
<proteinExistence type="inferred from homology"/>
<evidence type="ECO:0000313" key="4">
    <source>
        <dbReference type="Proteomes" id="UP000267145"/>
    </source>
</evidence>
<dbReference type="SUPFAM" id="SSF55729">
    <property type="entry name" value="Acyl-CoA N-acyltransferases (Nat)"/>
    <property type="match status" value="1"/>
</dbReference>
<comment type="similarity">
    <text evidence="1">Belongs to the lysine N-acyltransferase MbtK family.</text>
</comment>
<name>A0A3M9XWY8_9PEZI</name>
<dbReference type="InterPro" id="IPR016181">
    <property type="entry name" value="Acyl_CoA_acyltransferase"/>
</dbReference>
<dbReference type="STRING" id="1051616.A0A3M9XWY8"/>
<dbReference type="PANTHER" id="PTHR31438:SF1">
    <property type="entry name" value="LYSINE N-ACYLTRANSFERASE C17G9.06C-RELATED"/>
    <property type="match status" value="1"/>
</dbReference>
<reference evidence="3 4" key="1">
    <citation type="submission" date="2018-10" db="EMBL/GenBank/DDBJ databases">
        <title>Genome sequence of Verticillium nonalfalfae VnAa140.</title>
        <authorList>
            <person name="Stajich J.E."/>
            <person name="Kasson M.T."/>
        </authorList>
    </citation>
    <scope>NUCLEOTIDE SEQUENCE [LARGE SCALE GENOMIC DNA]</scope>
    <source>
        <strain evidence="3 4">VnAa140</strain>
    </source>
</reference>
<sequence length="539" mass="61086">MAPPTMLHLPDGQNFTVTPVFSGLFFKSHERNTHHNAFPIGWTVVLNTEDDLAPGETADPDDEDELIRRRRIHAWKKPTLQNDNLFISSISNPSSSDFKPAASPTRQIAMMLWVTLYWYFHQPEPQPYLTTEASKHTPEGARPKGEWRINVKRDGVFRGRNLIPKLERMGLIANMNSAVGTSIDDNGDEWTQMFVSRRAFWQIPGRLFLFTLQRNPGSSFPGSPAGSRPGSPNMADSRPHSQILTPTHSPLPSLSRLEADLPGAPVAMNLGGLAPSFPIGPFSSTSHLPTYYPPAPMTYTMTNGTRHPLRPKPPRMGEVFYTRFVPSQGQYLSFRVASLAPKPVPYLGPVGSSPPDHPHLLTLSDTALMQLWLTNPRVSAFWGSYTPNFLSDALSSRHSFPVIGMWDGVPFGYFEIYWVKEDVLGRHLGGGVCEWDRGLHVFVGEEWARGRVPAWLSSLIHWCVTEDYRTMSVCFEPRIDNQRYVSSSFRWPNRRLMCRRRFIQLLQQSHFAREREVALPHKQSVYMRLGREAWEGPAL</sequence>
<evidence type="ECO:0000256" key="1">
    <source>
        <dbReference type="ARBA" id="ARBA00009893"/>
    </source>
</evidence>
<dbReference type="Proteomes" id="UP000267145">
    <property type="component" value="Unassembled WGS sequence"/>
</dbReference>
<dbReference type="Pfam" id="PF13523">
    <property type="entry name" value="Acetyltransf_8"/>
    <property type="match status" value="1"/>
</dbReference>
<protein>
    <recommendedName>
        <fullName evidence="5">Acyltransferase MbtK/IucB-like conserved domain-containing protein</fullName>
    </recommendedName>
</protein>
<dbReference type="AlphaFoldDB" id="A0A3M9XWY8"/>
<evidence type="ECO:0008006" key="5">
    <source>
        <dbReference type="Google" id="ProtNLM"/>
    </source>
</evidence>
<dbReference type="Gene3D" id="3.40.630.30">
    <property type="match status" value="1"/>
</dbReference>
<evidence type="ECO:0000313" key="3">
    <source>
        <dbReference type="EMBL" id="RNJ52521.1"/>
    </source>
</evidence>
<evidence type="ECO:0000256" key="2">
    <source>
        <dbReference type="SAM" id="MobiDB-lite"/>
    </source>
</evidence>
<feature type="region of interest" description="Disordered" evidence="2">
    <location>
        <begin position="218"/>
        <end position="257"/>
    </location>
</feature>